<reference evidence="2" key="2">
    <citation type="submission" date="2020-09" db="EMBL/GenBank/DDBJ databases">
        <authorList>
            <person name="Sun Q."/>
            <person name="Zhou Y."/>
        </authorList>
    </citation>
    <scope>NUCLEOTIDE SEQUENCE</scope>
    <source>
        <strain evidence="2">CGMCC 1.15762</strain>
    </source>
</reference>
<dbReference type="PANTHER" id="PTHR42760:SF123">
    <property type="entry name" value="OXIDOREDUCTASE"/>
    <property type="match status" value="1"/>
</dbReference>
<evidence type="ECO:0000256" key="1">
    <source>
        <dbReference type="ARBA" id="ARBA00006484"/>
    </source>
</evidence>
<name>A0A8J2ZIP2_9RHOB</name>
<sequence>MTQNCAIVTGAARGIGLATTDLFLELGWQVAMLDWDEAELKAAAESRTGVLTLPYDMSDPAQVTTAVGETLAWSGRIDALINNAGVAEFGPIRDCSHAQWRRVMDTNLDGTFLCSQACIEPLAATKGAIVNIASISGLRASTLRVAYGTSKAAVIHMTKQYAAELGEQGIRVNCVAPGPVRTKLAMAVHSPEIIAAYHDAIPLNRYGSERELAEAIVFLASDKASYITGQVLAVDGGFDSTGVGLPALRSVVEAETA</sequence>
<dbReference type="GO" id="GO:0016616">
    <property type="term" value="F:oxidoreductase activity, acting on the CH-OH group of donors, NAD or NADP as acceptor"/>
    <property type="evidence" value="ECO:0007669"/>
    <property type="project" value="TreeGrafter"/>
</dbReference>
<organism evidence="2 3">
    <name type="scientific">Salipiger pallidus</name>
    <dbReference type="NCBI Taxonomy" id="1775170"/>
    <lineage>
        <taxon>Bacteria</taxon>
        <taxon>Pseudomonadati</taxon>
        <taxon>Pseudomonadota</taxon>
        <taxon>Alphaproteobacteria</taxon>
        <taxon>Rhodobacterales</taxon>
        <taxon>Roseobacteraceae</taxon>
        <taxon>Salipiger</taxon>
    </lineage>
</organism>
<dbReference type="InterPro" id="IPR020904">
    <property type="entry name" value="Sc_DH/Rdtase_CS"/>
</dbReference>
<protein>
    <submittedName>
        <fullName evidence="2">Oxidoreductase</fullName>
    </submittedName>
</protein>
<dbReference type="PRINTS" id="PR00080">
    <property type="entry name" value="SDRFAMILY"/>
</dbReference>
<accession>A0A8J2ZIP2</accession>
<dbReference type="NCBIfam" id="NF005559">
    <property type="entry name" value="PRK07231.1"/>
    <property type="match status" value="1"/>
</dbReference>
<dbReference type="FunFam" id="3.40.50.720:FF:000084">
    <property type="entry name" value="Short-chain dehydrogenase reductase"/>
    <property type="match status" value="1"/>
</dbReference>
<dbReference type="RefSeq" id="WP_188789480.1">
    <property type="nucleotide sequence ID" value="NZ_BMJV01000002.1"/>
</dbReference>
<comment type="similarity">
    <text evidence="1">Belongs to the short-chain dehydrogenases/reductases (SDR) family.</text>
</comment>
<keyword evidence="3" id="KW-1185">Reference proteome</keyword>
<dbReference type="AlphaFoldDB" id="A0A8J2ZIP2"/>
<dbReference type="InterPro" id="IPR002347">
    <property type="entry name" value="SDR_fam"/>
</dbReference>
<dbReference type="PROSITE" id="PS00061">
    <property type="entry name" value="ADH_SHORT"/>
    <property type="match status" value="1"/>
</dbReference>
<dbReference type="Gene3D" id="3.40.50.720">
    <property type="entry name" value="NAD(P)-binding Rossmann-like Domain"/>
    <property type="match status" value="1"/>
</dbReference>
<dbReference type="SUPFAM" id="SSF51735">
    <property type="entry name" value="NAD(P)-binding Rossmann-fold domains"/>
    <property type="match status" value="1"/>
</dbReference>
<comment type="caution">
    <text evidence="2">The sequence shown here is derived from an EMBL/GenBank/DDBJ whole genome shotgun (WGS) entry which is preliminary data.</text>
</comment>
<reference evidence="2" key="1">
    <citation type="journal article" date="2014" name="Int. J. Syst. Evol. Microbiol.">
        <title>Complete genome sequence of Corynebacterium casei LMG S-19264T (=DSM 44701T), isolated from a smear-ripened cheese.</title>
        <authorList>
            <consortium name="US DOE Joint Genome Institute (JGI-PGF)"/>
            <person name="Walter F."/>
            <person name="Albersmeier A."/>
            <person name="Kalinowski J."/>
            <person name="Ruckert C."/>
        </authorList>
    </citation>
    <scope>NUCLEOTIDE SEQUENCE</scope>
    <source>
        <strain evidence="2">CGMCC 1.15762</strain>
    </source>
</reference>
<dbReference type="CDD" id="cd05233">
    <property type="entry name" value="SDR_c"/>
    <property type="match status" value="1"/>
</dbReference>
<dbReference type="EMBL" id="BMJV01000002">
    <property type="protein sequence ID" value="GGG67859.1"/>
    <property type="molecule type" value="Genomic_DNA"/>
</dbReference>
<dbReference type="InterPro" id="IPR036291">
    <property type="entry name" value="NAD(P)-bd_dom_sf"/>
</dbReference>
<dbReference type="PANTHER" id="PTHR42760">
    <property type="entry name" value="SHORT-CHAIN DEHYDROGENASES/REDUCTASES FAMILY MEMBER"/>
    <property type="match status" value="1"/>
</dbReference>
<proteinExistence type="inferred from homology"/>
<evidence type="ECO:0000313" key="3">
    <source>
        <dbReference type="Proteomes" id="UP000617145"/>
    </source>
</evidence>
<dbReference type="GO" id="GO:0030497">
    <property type="term" value="P:fatty acid elongation"/>
    <property type="evidence" value="ECO:0007669"/>
    <property type="project" value="TreeGrafter"/>
</dbReference>
<dbReference type="Proteomes" id="UP000617145">
    <property type="component" value="Unassembled WGS sequence"/>
</dbReference>
<dbReference type="Pfam" id="PF13561">
    <property type="entry name" value="adh_short_C2"/>
    <property type="match status" value="1"/>
</dbReference>
<dbReference type="PRINTS" id="PR00081">
    <property type="entry name" value="GDHRDH"/>
</dbReference>
<gene>
    <name evidence="2" type="ORF">GCM10011415_13700</name>
</gene>
<evidence type="ECO:0000313" key="2">
    <source>
        <dbReference type="EMBL" id="GGG67859.1"/>
    </source>
</evidence>